<dbReference type="Gene3D" id="3.90.76.10">
    <property type="entry name" value="Dipeptide-binding Protein, Domain 1"/>
    <property type="match status" value="1"/>
</dbReference>
<dbReference type="PROSITE" id="PS01040">
    <property type="entry name" value="SBP_BACTERIAL_5"/>
    <property type="match status" value="1"/>
</dbReference>
<dbReference type="PANTHER" id="PTHR30290">
    <property type="entry name" value="PERIPLASMIC BINDING COMPONENT OF ABC TRANSPORTER"/>
    <property type="match status" value="1"/>
</dbReference>
<evidence type="ECO:0000256" key="1">
    <source>
        <dbReference type="ARBA" id="ARBA00004193"/>
    </source>
</evidence>
<accession>R4JZ02</accession>
<dbReference type="PATRIC" id="fig|86416.3.peg.1027"/>
<protein>
    <submittedName>
        <fullName evidence="6">ABC-type dipeptide transport system, periplasmic component</fullName>
    </submittedName>
</protein>
<dbReference type="PROSITE" id="PS51257">
    <property type="entry name" value="PROKAR_LIPOPROTEIN"/>
    <property type="match status" value="1"/>
</dbReference>
<dbReference type="Gene3D" id="3.40.190.10">
    <property type="entry name" value="Periplasmic binding protein-like II"/>
    <property type="match status" value="1"/>
</dbReference>
<evidence type="ECO:0000256" key="3">
    <source>
        <dbReference type="ARBA" id="ARBA00022729"/>
    </source>
</evidence>
<dbReference type="InterPro" id="IPR000914">
    <property type="entry name" value="SBP_5_dom"/>
</dbReference>
<evidence type="ECO:0000256" key="4">
    <source>
        <dbReference type="SAM" id="SignalP"/>
    </source>
</evidence>
<dbReference type="FunFam" id="3.90.76.10:FF:000004">
    <property type="entry name" value="Peptide ABC transporter substrate-binding protein"/>
    <property type="match status" value="1"/>
</dbReference>
<gene>
    <name evidence="6" type="ORF">Clopa_1034</name>
</gene>
<dbReference type="InterPro" id="IPR023765">
    <property type="entry name" value="SBP_5_CS"/>
</dbReference>
<keyword evidence="7" id="KW-1185">Reference proteome</keyword>
<feature type="signal peptide" evidence="4">
    <location>
        <begin position="1"/>
        <end position="27"/>
    </location>
</feature>
<dbReference type="SUPFAM" id="SSF53850">
    <property type="entry name" value="Periplasmic binding protein-like II"/>
    <property type="match status" value="1"/>
</dbReference>
<feature type="domain" description="Solute-binding protein family 5" evidence="5">
    <location>
        <begin position="103"/>
        <end position="482"/>
    </location>
</feature>
<reference evidence="6 7" key="1">
    <citation type="submission" date="2012-01" db="EMBL/GenBank/DDBJ databases">
        <title>Complete sequence of chromosome of Clostridium pasteurianum BC1.</title>
        <authorList>
            <consortium name="US DOE Joint Genome Institute"/>
            <person name="Lucas S."/>
            <person name="Han J."/>
            <person name="Lapidus A."/>
            <person name="Cheng J.-F."/>
            <person name="Goodwin L."/>
            <person name="Pitluck S."/>
            <person name="Peters L."/>
            <person name="Mikhailova N."/>
            <person name="Teshima H."/>
            <person name="Detter J.C."/>
            <person name="Han C."/>
            <person name="Tapia R."/>
            <person name="Land M."/>
            <person name="Hauser L."/>
            <person name="Kyrpides N."/>
            <person name="Ivanova N."/>
            <person name="Pagani I."/>
            <person name="Dunn J."/>
            <person name="Taghavi S."/>
            <person name="Francis A."/>
            <person name="van der Lelie D."/>
            <person name="Woyke T."/>
        </authorList>
    </citation>
    <scope>NUCLEOTIDE SEQUENCE [LARGE SCALE GENOMIC DNA]</scope>
    <source>
        <strain evidence="6 7">BC1</strain>
    </source>
</reference>
<dbReference type="STRING" id="86416.Clopa_1034"/>
<dbReference type="Pfam" id="PF00496">
    <property type="entry name" value="SBP_bac_5"/>
    <property type="match status" value="1"/>
</dbReference>
<name>R4JZ02_CLOPA</name>
<dbReference type="HOGENOM" id="CLU_017028_8_4_9"/>
<comment type="similarity">
    <text evidence="2">Belongs to the bacterial solute-binding protein 5 family.</text>
</comment>
<comment type="subcellular location">
    <subcellularLocation>
        <location evidence="1">Cell membrane</location>
        <topology evidence="1">Lipid-anchor</topology>
    </subcellularLocation>
</comment>
<dbReference type="InterPro" id="IPR030678">
    <property type="entry name" value="Peptide/Ni-bd"/>
</dbReference>
<dbReference type="AlphaFoldDB" id="R4JZ02"/>
<evidence type="ECO:0000313" key="7">
    <source>
        <dbReference type="Proteomes" id="UP000013523"/>
    </source>
</evidence>
<evidence type="ECO:0000313" key="6">
    <source>
        <dbReference type="EMBL" id="AGK96042.1"/>
    </source>
</evidence>
<organism evidence="6 7">
    <name type="scientific">Clostridium pasteurianum BC1</name>
    <dbReference type="NCBI Taxonomy" id="86416"/>
    <lineage>
        <taxon>Bacteria</taxon>
        <taxon>Bacillati</taxon>
        <taxon>Bacillota</taxon>
        <taxon>Clostridia</taxon>
        <taxon>Eubacteriales</taxon>
        <taxon>Clostridiaceae</taxon>
        <taxon>Clostridium</taxon>
    </lineage>
</organism>
<feature type="chain" id="PRO_5004367551" evidence="4">
    <location>
        <begin position="28"/>
        <end position="568"/>
    </location>
</feature>
<dbReference type="GO" id="GO:0015833">
    <property type="term" value="P:peptide transport"/>
    <property type="evidence" value="ECO:0007669"/>
    <property type="project" value="TreeGrafter"/>
</dbReference>
<dbReference type="OrthoDB" id="9772924at2"/>
<dbReference type="RefSeq" id="WP_015614365.1">
    <property type="nucleotide sequence ID" value="NC_021182.1"/>
</dbReference>
<dbReference type="EMBL" id="CP003261">
    <property type="protein sequence ID" value="AGK96042.1"/>
    <property type="molecule type" value="Genomic_DNA"/>
</dbReference>
<dbReference type="Gene3D" id="3.10.105.10">
    <property type="entry name" value="Dipeptide-binding Protein, Domain 3"/>
    <property type="match status" value="1"/>
</dbReference>
<proteinExistence type="inferred from homology"/>
<dbReference type="GO" id="GO:0043190">
    <property type="term" value="C:ATP-binding cassette (ABC) transporter complex"/>
    <property type="evidence" value="ECO:0007669"/>
    <property type="project" value="InterPro"/>
</dbReference>
<dbReference type="KEGG" id="cpas:Clopa_1034"/>
<dbReference type="PANTHER" id="PTHR30290:SF81">
    <property type="entry name" value="OLIGOPEPTIDE-BINDING PROTEIN OPPA"/>
    <property type="match status" value="1"/>
</dbReference>
<evidence type="ECO:0000259" key="5">
    <source>
        <dbReference type="Pfam" id="PF00496"/>
    </source>
</evidence>
<dbReference type="InterPro" id="IPR039424">
    <property type="entry name" value="SBP_5"/>
</dbReference>
<dbReference type="eggNOG" id="COG0747">
    <property type="taxonomic scope" value="Bacteria"/>
</dbReference>
<keyword evidence="3 4" id="KW-0732">Signal</keyword>
<dbReference type="GO" id="GO:1904680">
    <property type="term" value="F:peptide transmembrane transporter activity"/>
    <property type="evidence" value="ECO:0007669"/>
    <property type="project" value="TreeGrafter"/>
</dbReference>
<dbReference type="PIRSF" id="PIRSF002741">
    <property type="entry name" value="MppA"/>
    <property type="match status" value="1"/>
</dbReference>
<dbReference type="CDD" id="cd00995">
    <property type="entry name" value="PBP2_NikA_DppA_OppA_like"/>
    <property type="match status" value="1"/>
</dbReference>
<evidence type="ECO:0000256" key="2">
    <source>
        <dbReference type="ARBA" id="ARBA00005695"/>
    </source>
</evidence>
<sequence>MKRKTISVIIAAISVMLLLGACGNSSASKQPAKETKLSNTTDKYITAKDASKSPVKDRPDTFIATIHSPGGVFLPYFYDNGWDGNAVGPIFSSLVAVNEKGKTTPDLAESWNISSDNLTYTYHLRKNLKFSDGSPITADDVAFTLTLLDDPAYSGYVDISQSYIKGADAYKNGSAASIEGIKVIDPLTIQITTEKINPLNLTVLGGQVLSKAYYGKEYQRGKLDYLKALYGTPVGSGPYKLDKYVPGQEVRYVANENYYGGKPNIEHLIFKVSSTTTALQTFQTGEIDLDSFATDKDTIEQLQSLGFANIRIRTVPDYGLIYMNSKKSYLKDKAVRQALIYGLDRQKIVDAMYSGYGEVANVIGAPTLWSYTEDGINKYKFDQTKAKKLLDDAGWKVGSDGIREKDGQKLKLSYLTSKNTDKNIPIAKENYKALGIDFEPEVMDSNTLIGKLTKGDYDLVGGFRSNGLVDPNDAVAEFASGQSANVNVSGYSNPKVDELIKEGISTLDESKRKVTYKKLYQELSNDPPVILIDYRKGISAWNSRIQGLENNDFAGVDSTNLSKLKIKK</sequence>
<dbReference type="Proteomes" id="UP000013523">
    <property type="component" value="Chromosome"/>
</dbReference>
<dbReference type="GO" id="GO:0042597">
    <property type="term" value="C:periplasmic space"/>
    <property type="evidence" value="ECO:0007669"/>
    <property type="project" value="UniProtKB-ARBA"/>
</dbReference>